<dbReference type="AlphaFoldDB" id="A0ABD6CBW9"/>
<dbReference type="RefSeq" id="WP_247375825.1">
    <property type="nucleotide sequence ID" value="NZ_JALLGV010000001.1"/>
</dbReference>
<evidence type="ECO:0000256" key="1">
    <source>
        <dbReference type="ARBA" id="ARBA00023002"/>
    </source>
</evidence>
<evidence type="ECO:0000313" key="3">
    <source>
        <dbReference type="EMBL" id="MFD1586879.1"/>
    </source>
</evidence>
<evidence type="ECO:0000259" key="2">
    <source>
        <dbReference type="Pfam" id="PF01243"/>
    </source>
</evidence>
<feature type="domain" description="Pyridoxamine 5'-phosphate oxidase N-terminal" evidence="2">
    <location>
        <begin position="5"/>
        <end position="129"/>
    </location>
</feature>
<dbReference type="PANTHER" id="PTHR35176:SF6">
    <property type="entry name" value="HEME OXYGENASE HI_0854-RELATED"/>
    <property type="match status" value="1"/>
</dbReference>
<sequence>MQVPDSFRDLFDKQTFAHVSTILPDGSPHVTPVWIDYDEDAGHLLFNTTRGRRKERNLRANPDVAVSMTDPDDPYRFLSVLGEAVELTEDGAVDHINDLARRYMDVDEYPNLDTEEGARVIVRIEPERVVTS</sequence>
<keyword evidence="4" id="KW-1185">Reference proteome</keyword>
<dbReference type="Pfam" id="PF01243">
    <property type="entry name" value="PNPOx_N"/>
    <property type="match status" value="1"/>
</dbReference>
<dbReference type="GO" id="GO:0016491">
    <property type="term" value="F:oxidoreductase activity"/>
    <property type="evidence" value="ECO:0007669"/>
    <property type="project" value="UniProtKB-KW"/>
</dbReference>
<dbReference type="EMBL" id="JBHUDJ010000003">
    <property type="protein sequence ID" value="MFD1586879.1"/>
    <property type="molecule type" value="Genomic_DNA"/>
</dbReference>
<dbReference type="PANTHER" id="PTHR35176">
    <property type="entry name" value="HEME OXYGENASE HI_0854-RELATED"/>
    <property type="match status" value="1"/>
</dbReference>
<dbReference type="InterPro" id="IPR052019">
    <property type="entry name" value="F420H2_bilvrd_red/Heme_oxyg"/>
</dbReference>
<dbReference type="InterPro" id="IPR019920">
    <property type="entry name" value="F420-binding_dom_put"/>
</dbReference>
<protein>
    <submittedName>
        <fullName evidence="3">PPOX class F420-dependent oxidoreductase</fullName>
        <ecNumber evidence="3">1.-.-.-</ecNumber>
    </submittedName>
</protein>
<keyword evidence="1 3" id="KW-0560">Oxidoreductase</keyword>
<reference evidence="3 4" key="1">
    <citation type="journal article" date="2019" name="Int. J. Syst. Evol. Microbiol.">
        <title>The Global Catalogue of Microorganisms (GCM) 10K type strain sequencing project: providing services to taxonomists for standard genome sequencing and annotation.</title>
        <authorList>
            <consortium name="The Broad Institute Genomics Platform"/>
            <consortium name="The Broad Institute Genome Sequencing Center for Infectious Disease"/>
            <person name="Wu L."/>
            <person name="Ma J."/>
        </authorList>
    </citation>
    <scope>NUCLEOTIDE SEQUENCE [LARGE SCALE GENOMIC DNA]</scope>
    <source>
        <strain evidence="3 4">CGMCC 1.12125</strain>
    </source>
</reference>
<organism evidence="3 4">
    <name type="scientific">Halorientalis brevis</name>
    <dbReference type="NCBI Taxonomy" id="1126241"/>
    <lineage>
        <taxon>Archaea</taxon>
        <taxon>Methanobacteriati</taxon>
        <taxon>Methanobacteriota</taxon>
        <taxon>Stenosarchaea group</taxon>
        <taxon>Halobacteria</taxon>
        <taxon>Halobacteriales</taxon>
        <taxon>Haloarculaceae</taxon>
        <taxon>Halorientalis</taxon>
    </lineage>
</organism>
<comment type="caution">
    <text evidence="3">The sequence shown here is derived from an EMBL/GenBank/DDBJ whole genome shotgun (WGS) entry which is preliminary data.</text>
</comment>
<dbReference type="NCBIfam" id="TIGR03618">
    <property type="entry name" value="Rv1155_F420"/>
    <property type="match status" value="1"/>
</dbReference>
<gene>
    <name evidence="3" type="ORF">ACFR9U_07785</name>
</gene>
<dbReference type="InterPro" id="IPR012349">
    <property type="entry name" value="Split_barrel_FMN-bd"/>
</dbReference>
<proteinExistence type="predicted"/>
<accession>A0ABD6CBW9</accession>
<dbReference type="SUPFAM" id="SSF50475">
    <property type="entry name" value="FMN-binding split barrel"/>
    <property type="match status" value="1"/>
</dbReference>
<dbReference type="EC" id="1.-.-.-" evidence="3"/>
<dbReference type="Gene3D" id="2.30.110.10">
    <property type="entry name" value="Electron Transport, Fmn-binding Protein, Chain A"/>
    <property type="match status" value="1"/>
</dbReference>
<dbReference type="InterPro" id="IPR011576">
    <property type="entry name" value="Pyridox_Oxase_N"/>
</dbReference>
<evidence type="ECO:0000313" key="4">
    <source>
        <dbReference type="Proteomes" id="UP001597119"/>
    </source>
</evidence>
<name>A0ABD6CBW9_9EURY</name>
<dbReference type="Proteomes" id="UP001597119">
    <property type="component" value="Unassembled WGS sequence"/>
</dbReference>